<proteinExistence type="predicted"/>
<keyword evidence="1" id="KW-0732">Signal</keyword>
<organism evidence="2 3">
    <name type="scientific">Phaeomoniella chlamydospora</name>
    <name type="common">Phaeoacremonium chlamydosporum</name>
    <dbReference type="NCBI Taxonomy" id="158046"/>
    <lineage>
        <taxon>Eukaryota</taxon>
        <taxon>Fungi</taxon>
        <taxon>Dikarya</taxon>
        <taxon>Ascomycota</taxon>
        <taxon>Pezizomycotina</taxon>
        <taxon>Eurotiomycetes</taxon>
        <taxon>Chaetothyriomycetidae</taxon>
        <taxon>Phaeomoniellales</taxon>
        <taxon>Phaeomoniellaceae</taxon>
        <taxon>Phaeomoniella</taxon>
    </lineage>
</organism>
<keyword evidence="3" id="KW-1185">Reference proteome</keyword>
<evidence type="ECO:0000313" key="3">
    <source>
        <dbReference type="Proteomes" id="UP000053317"/>
    </source>
</evidence>
<gene>
    <name evidence="2" type="ORF">UCRPC4_g04751</name>
</gene>
<feature type="chain" id="PRO_5002543587" evidence="1">
    <location>
        <begin position="23"/>
        <end position="198"/>
    </location>
</feature>
<protein>
    <submittedName>
        <fullName evidence="2">Putative cytochrome p450</fullName>
    </submittedName>
</protein>
<dbReference type="EMBL" id="LCWF01000115">
    <property type="protein sequence ID" value="KKY18854.1"/>
    <property type="molecule type" value="Genomic_DNA"/>
</dbReference>
<accession>A0A0G2E8E0</accession>
<dbReference type="AlphaFoldDB" id="A0A0G2E8E0"/>
<evidence type="ECO:0000313" key="2">
    <source>
        <dbReference type="EMBL" id="KKY18854.1"/>
    </source>
</evidence>
<reference evidence="2 3" key="1">
    <citation type="submission" date="2015-05" db="EMBL/GenBank/DDBJ databases">
        <title>Distinctive expansion of gene families associated with plant cell wall degradation and secondary metabolism in the genomes of grapevine trunk pathogens.</title>
        <authorList>
            <person name="Lawrence D.P."/>
            <person name="Travadon R."/>
            <person name="Rolshausen P.E."/>
            <person name="Baumgartner K."/>
        </authorList>
    </citation>
    <scope>NUCLEOTIDE SEQUENCE [LARGE SCALE GENOMIC DNA]</scope>
    <source>
        <strain evidence="2">UCRPC4</strain>
    </source>
</reference>
<reference evidence="2 3" key="2">
    <citation type="submission" date="2015-05" db="EMBL/GenBank/DDBJ databases">
        <authorList>
            <person name="Morales-Cruz A."/>
            <person name="Amrine K.C."/>
            <person name="Cantu D."/>
        </authorList>
    </citation>
    <scope>NUCLEOTIDE SEQUENCE [LARGE SCALE GENOMIC DNA]</scope>
    <source>
        <strain evidence="2">UCRPC4</strain>
    </source>
</reference>
<feature type="signal peptide" evidence="1">
    <location>
        <begin position="1"/>
        <end position="22"/>
    </location>
</feature>
<evidence type="ECO:0000256" key="1">
    <source>
        <dbReference type="SAM" id="SignalP"/>
    </source>
</evidence>
<sequence length="198" mass="21079">MSLLFRSLLSVLAVSHVSVGAALFPRATTSFDLQAFGTNNNGTTISESSVFYADGTAYVGSVKPANASAVYSIFLAQSTSDPTSLVISEANLTSGSNSTTNDVVGSLLSINTTATAYESVTFTSSDNSTNTTSSGLTTSGFRFYGSSLIWRDDNSSAMESLFYAWPVAGQEEEDIWILKWNTEKLIVSKSIPVALREE</sequence>
<comment type="caution">
    <text evidence="2">The sequence shown here is derived from an EMBL/GenBank/DDBJ whole genome shotgun (WGS) entry which is preliminary data.</text>
</comment>
<dbReference type="Proteomes" id="UP000053317">
    <property type="component" value="Unassembled WGS sequence"/>
</dbReference>
<name>A0A0G2E8E0_PHACM</name>